<dbReference type="EMBL" id="CP001739">
    <property type="protein sequence ID" value="ACZ06908.1"/>
    <property type="molecule type" value="Genomic_DNA"/>
</dbReference>
<proteinExistence type="predicted"/>
<evidence type="ECO:0000313" key="1">
    <source>
        <dbReference type="EMBL" id="ACZ06908.1"/>
    </source>
</evidence>
<dbReference type="HOGENOM" id="CLU_163971_0_0_0"/>
<keyword evidence="2" id="KW-1185">Reference proteome</keyword>
<dbReference type="AlphaFoldDB" id="D1AIU6"/>
<dbReference type="InterPro" id="IPR012674">
    <property type="entry name" value="Calycin"/>
</dbReference>
<evidence type="ECO:0000313" key="2">
    <source>
        <dbReference type="Proteomes" id="UP000000845"/>
    </source>
</evidence>
<reference evidence="1 2" key="2">
    <citation type="journal article" date="2010" name="Stand. Genomic Sci.">
        <title>Complete genome sequence of Sebaldella termitidis type strain (NCTC 11300).</title>
        <authorList>
            <person name="Harmon-Smith M."/>
            <person name="Celia L."/>
            <person name="Chertkov O."/>
            <person name="Lapidus A."/>
            <person name="Copeland A."/>
            <person name="Glavina Del Rio T."/>
            <person name="Nolan M."/>
            <person name="Lucas S."/>
            <person name="Tice H."/>
            <person name="Cheng J.F."/>
            <person name="Han C."/>
            <person name="Detter J.C."/>
            <person name="Bruce D."/>
            <person name="Goodwin L."/>
            <person name="Pitluck S."/>
            <person name="Pati A."/>
            <person name="Liolios K."/>
            <person name="Ivanova N."/>
            <person name="Mavromatis K."/>
            <person name="Mikhailova N."/>
            <person name="Chen A."/>
            <person name="Palaniappan K."/>
            <person name="Land M."/>
            <person name="Hauser L."/>
            <person name="Chang Y.J."/>
            <person name="Jeffries C.D."/>
            <person name="Brettin T."/>
            <person name="Goker M."/>
            <person name="Beck B."/>
            <person name="Bristow J."/>
            <person name="Eisen J.A."/>
            <person name="Markowitz V."/>
            <person name="Hugenholtz P."/>
            <person name="Kyrpides N.C."/>
            <person name="Klenk H.P."/>
            <person name="Chen F."/>
        </authorList>
    </citation>
    <scope>NUCLEOTIDE SEQUENCE [LARGE SCALE GENOMIC DNA]</scope>
    <source>
        <strain evidence="2">ATCC 33386 / NCTC 11300</strain>
    </source>
</reference>
<dbReference type="RefSeq" id="WP_012859508.1">
    <property type="nucleotide sequence ID" value="NC_013517.1"/>
</dbReference>
<reference evidence="2" key="1">
    <citation type="submission" date="2009-09" db="EMBL/GenBank/DDBJ databases">
        <title>The complete chromosome of Sebaldella termitidis ATCC 33386.</title>
        <authorList>
            <consortium name="US DOE Joint Genome Institute (JGI-PGF)"/>
            <person name="Lucas S."/>
            <person name="Copeland A."/>
            <person name="Lapidus A."/>
            <person name="Glavina del Rio T."/>
            <person name="Dalin E."/>
            <person name="Tice H."/>
            <person name="Bruce D."/>
            <person name="Goodwin L."/>
            <person name="Pitluck S."/>
            <person name="Kyrpides N."/>
            <person name="Mavromatis K."/>
            <person name="Ivanova N."/>
            <person name="Mikhailova N."/>
            <person name="Sims D."/>
            <person name="Meincke L."/>
            <person name="Brettin T."/>
            <person name="Detter J.C."/>
            <person name="Han C."/>
            <person name="Larimer F."/>
            <person name="Land M."/>
            <person name="Hauser L."/>
            <person name="Markowitz V."/>
            <person name="Cheng J.F."/>
            <person name="Hugenholtz P."/>
            <person name="Woyke T."/>
            <person name="Wu D."/>
            <person name="Eisen J.A."/>
        </authorList>
    </citation>
    <scope>NUCLEOTIDE SEQUENCE [LARGE SCALE GENOMIC DNA]</scope>
    <source>
        <strain evidence="2">ATCC 33386 / NCTC 11300</strain>
    </source>
</reference>
<dbReference type="KEGG" id="str:Sterm_0020"/>
<accession>D1AIU6</accession>
<protein>
    <submittedName>
        <fullName evidence="1">Uncharacterized protein</fullName>
    </submittedName>
</protein>
<dbReference type="Proteomes" id="UP000000845">
    <property type="component" value="Chromosome"/>
</dbReference>
<name>D1AIU6_SEBTE</name>
<dbReference type="Pfam" id="PF09148">
    <property type="entry name" value="DUF1934"/>
    <property type="match status" value="1"/>
</dbReference>
<organism evidence="1 2">
    <name type="scientific">Sebaldella termitidis (strain ATCC 33386 / NCTC 11300)</name>
    <dbReference type="NCBI Taxonomy" id="526218"/>
    <lineage>
        <taxon>Bacteria</taxon>
        <taxon>Fusobacteriati</taxon>
        <taxon>Fusobacteriota</taxon>
        <taxon>Fusobacteriia</taxon>
        <taxon>Fusobacteriales</taxon>
        <taxon>Leptotrichiaceae</taxon>
        <taxon>Sebaldella</taxon>
    </lineage>
</organism>
<gene>
    <name evidence="1" type="ordered locus">Sterm_0020</name>
</gene>
<dbReference type="Gene3D" id="2.40.128.20">
    <property type="match status" value="1"/>
</dbReference>
<sequence>MYLLIKSEDQFGNKYEKSFISQKTLLDNGIIYSYSDDHGESKIFLYENHIEIYRKGQINTKQIFKPKEMTNFLYLTKEFKKNLFLNTNFLDISEKNIYLIYDVIDENEVINTIKLKIIELEP</sequence>
<dbReference type="eggNOG" id="ENOG5033JUH">
    <property type="taxonomic scope" value="Bacteria"/>
</dbReference>
<dbReference type="InterPro" id="IPR015231">
    <property type="entry name" value="DUF1934"/>
</dbReference>
<dbReference type="STRING" id="526218.Sterm_0020"/>